<keyword evidence="6 7" id="KW-0472">Membrane</keyword>
<dbReference type="InterPro" id="IPR036259">
    <property type="entry name" value="MFS_trans_sf"/>
</dbReference>
<keyword evidence="3" id="KW-1003">Cell membrane</keyword>
<dbReference type="PANTHER" id="PTHR42718:SF42">
    <property type="entry name" value="EXPORT PROTEIN"/>
    <property type="match status" value="1"/>
</dbReference>
<evidence type="ECO:0000313" key="10">
    <source>
        <dbReference type="Proteomes" id="UP001519295"/>
    </source>
</evidence>
<comment type="caution">
    <text evidence="9">The sequence shown here is derived from an EMBL/GenBank/DDBJ whole genome shotgun (WGS) entry which is preliminary data.</text>
</comment>
<evidence type="ECO:0000256" key="2">
    <source>
        <dbReference type="ARBA" id="ARBA00022448"/>
    </source>
</evidence>
<dbReference type="EMBL" id="JAGINU010000001">
    <property type="protein sequence ID" value="MBP2368321.1"/>
    <property type="molecule type" value="Genomic_DNA"/>
</dbReference>
<keyword evidence="10" id="KW-1185">Reference proteome</keyword>
<feature type="transmembrane region" description="Helical" evidence="7">
    <location>
        <begin position="402"/>
        <end position="423"/>
    </location>
</feature>
<dbReference type="PANTHER" id="PTHR42718">
    <property type="entry name" value="MAJOR FACILITATOR SUPERFAMILY MULTIDRUG TRANSPORTER MFSC"/>
    <property type="match status" value="1"/>
</dbReference>
<dbReference type="PROSITE" id="PS50850">
    <property type="entry name" value="MFS"/>
    <property type="match status" value="1"/>
</dbReference>
<accession>A0ABS4VWZ6</accession>
<evidence type="ECO:0000256" key="7">
    <source>
        <dbReference type="SAM" id="Phobius"/>
    </source>
</evidence>
<feature type="transmembrane region" description="Helical" evidence="7">
    <location>
        <begin position="429"/>
        <end position="452"/>
    </location>
</feature>
<evidence type="ECO:0000256" key="4">
    <source>
        <dbReference type="ARBA" id="ARBA00022692"/>
    </source>
</evidence>
<feature type="transmembrane region" description="Helical" evidence="7">
    <location>
        <begin position="136"/>
        <end position="160"/>
    </location>
</feature>
<feature type="transmembrane region" description="Helical" evidence="7">
    <location>
        <begin position="81"/>
        <end position="104"/>
    </location>
</feature>
<dbReference type="Pfam" id="PF07690">
    <property type="entry name" value="MFS_1"/>
    <property type="match status" value="1"/>
</dbReference>
<proteinExistence type="predicted"/>
<dbReference type="Proteomes" id="UP001519295">
    <property type="component" value="Unassembled WGS sequence"/>
</dbReference>
<feature type="transmembrane region" description="Helical" evidence="7">
    <location>
        <begin position="110"/>
        <end position="129"/>
    </location>
</feature>
<dbReference type="InterPro" id="IPR004638">
    <property type="entry name" value="EmrB-like"/>
</dbReference>
<feature type="transmembrane region" description="Helical" evidence="7">
    <location>
        <begin position="166"/>
        <end position="182"/>
    </location>
</feature>
<feature type="transmembrane region" description="Helical" evidence="7">
    <location>
        <begin position="194"/>
        <end position="216"/>
    </location>
</feature>
<feature type="transmembrane region" description="Helical" evidence="7">
    <location>
        <begin position="329"/>
        <end position="349"/>
    </location>
</feature>
<feature type="transmembrane region" description="Helical" evidence="7">
    <location>
        <begin position="47"/>
        <end position="69"/>
    </location>
</feature>
<keyword evidence="5 7" id="KW-1133">Transmembrane helix</keyword>
<dbReference type="InterPro" id="IPR011701">
    <property type="entry name" value="MFS"/>
</dbReference>
<reference evidence="9 10" key="1">
    <citation type="submission" date="2021-03" db="EMBL/GenBank/DDBJ databases">
        <title>Sequencing the genomes of 1000 actinobacteria strains.</title>
        <authorList>
            <person name="Klenk H.-P."/>
        </authorList>
    </citation>
    <scope>NUCLEOTIDE SEQUENCE [LARGE SCALE GENOMIC DNA]</scope>
    <source>
        <strain evidence="9 10">DSM 45256</strain>
    </source>
</reference>
<evidence type="ECO:0000256" key="5">
    <source>
        <dbReference type="ARBA" id="ARBA00022989"/>
    </source>
</evidence>
<evidence type="ECO:0000256" key="3">
    <source>
        <dbReference type="ARBA" id="ARBA00022475"/>
    </source>
</evidence>
<dbReference type="NCBIfam" id="TIGR00711">
    <property type="entry name" value="efflux_EmrB"/>
    <property type="match status" value="1"/>
</dbReference>
<dbReference type="PRINTS" id="PR01036">
    <property type="entry name" value="TCRTETB"/>
</dbReference>
<gene>
    <name evidence="9" type="ORF">JOF36_004017</name>
</gene>
<feature type="transmembrane region" description="Helical" evidence="7">
    <location>
        <begin position="266"/>
        <end position="289"/>
    </location>
</feature>
<comment type="subcellular location">
    <subcellularLocation>
        <location evidence="1">Cell membrane</location>
        <topology evidence="1">Multi-pass membrane protein</topology>
    </subcellularLocation>
</comment>
<dbReference type="InterPro" id="IPR020846">
    <property type="entry name" value="MFS_dom"/>
</dbReference>
<keyword evidence="4 7" id="KW-0812">Transmembrane</keyword>
<sequence>MNTTSPMSTIWVVALTSVASMMVALDLLVVSTALSTIRRDLDTSVELLQWTVTAYGLAFACLLMTGAALGDRFGRRRMFTCGLALFAVASAACALAPGIGWLIAARAVQGAGAALVLPLAVSLLVTAVPPERRGRALGVFEGVTGLATIAGPPVGGILAHTVGWEWIFWINVPIAAVMIPLVRRRIPESHGPDTAIDTRGLLLITGAGFGLVWALVRGNEAGWTSPGVLAALVIGTALAVAFICWERHHRHPMLPLGLFRSRAFSAGTAAGFLGFAALYGSVFFLAQFMQIGLGYTPLEAGVRLIPWTATLLVIAPLAGMLADRLGDRLVLTVGLALQAAGLAWLGLIASPDLGYATLVVPLIVGGVGASMAIPVVQNTVLGGVAPDALGKASGVNNTTQELGGAFGVAILVAAFTAVGSYASSTTFTTGFAAAIGTCAGLAVAAVIAAWFVPGPGHTGDPHAAGSGAPTADAAR</sequence>
<evidence type="ECO:0000256" key="6">
    <source>
        <dbReference type="ARBA" id="ARBA00023136"/>
    </source>
</evidence>
<feature type="domain" description="Major facilitator superfamily (MFS) profile" evidence="8">
    <location>
        <begin position="12"/>
        <end position="457"/>
    </location>
</feature>
<dbReference type="SUPFAM" id="SSF103473">
    <property type="entry name" value="MFS general substrate transporter"/>
    <property type="match status" value="1"/>
</dbReference>
<dbReference type="RefSeq" id="WP_245350908.1">
    <property type="nucleotide sequence ID" value="NZ_JAGINU010000001.1"/>
</dbReference>
<feature type="transmembrane region" description="Helical" evidence="7">
    <location>
        <begin position="12"/>
        <end position="35"/>
    </location>
</feature>
<dbReference type="CDD" id="cd17321">
    <property type="entry name" value="MFS_MMR_MDR_like"/>
    <property type="match status" value="1"/>
</dbReference>
<organism evidence="9 10">
    <name type="scientific">Pseudonocardia parietis</name>
    <dbReference type="NCBI Taxonomy" id="570936"/>
    <lineage>
        <taxon>Bacteria</taxon>
        <taxon>Bacillati</taxon>
        <taxon>Actinomycetota</taxon>
        <taxon>Actinomycetes</taxon>
        <taxon>Pseudonocardiales</taxon>
        <taxon>Pseudonocardiaceae</taxon>
        <taxon>Pseudonocardia</taxon>
    </lineage>
</organism>
<name>A0ABS4VWZ6_9PSEU</name>
<protein>
    <submittedName>
        <fullName evidence="9">EmrB/QacA subfamily drug resistance transporter</fullName>
    </submittedName>
</protein>
<evidence type="ECO:0000259" key="8">
    <source>
        <dbReference type="PROSITE" id="PS50850"/>
    </source>
</evidence>
<evidence type="ECO:0000313" key="9">
    <source>
        <dbReference type="EMBL" id="MBP2368321.1"/>
    </source>
</evidence>
<feature type="transmembrane region" description="Helical" evidence="7">
    <location>
        <begin position="228"/>
        <end position="245"/>
    </location>
</feature>
<dbReference type="Gene3D" id="1.20.1720.10">
    <property type="entry name" value="Multidrug resistance protein D"/>
    <property type="match status" value="1"/>
</dbReference>
<keyword evidence="2" id="KW-0813">Transport</keyword>
<evidence type="ECO:0000256" key="1">
    <source>
        <dbReference type="ARBA" id="ARBA00004651"/>
    </source>
</evidence>
<feature type="transmembrane region" description="Helical" evidence="7">
    <location>
        <begin position="304"/>
        <end position="322"/>
    </location>
</feature>
<dbReference type="Gene3D" id="1.20.1250.20">
    <property type="entry name" value="MFS general substrate transporter like domains"/>
    <property type="match status" value="1"/>
</dbReference>